<evidence type="ECO:0000313" key="1">
    <source>
        <dbReference type="EMBL" id="WVZ02290.1"/>
    </source>
</evidence>
<sequence>MVGCEEKEHENSELLITRMSLCKEYTIIHASPSIGLSTYIYKSSRTPHQHDIQMLHKLFLLHLQSSSKVLVKFRLHSLSAIVLVGLGVEVKLPYGQLSSLTFPIFVSPLLHRI</sequence>
<name>A0AAQ3N4F2_VIGMU</name>
<dbReference type="Proteomes" id="UP001374535">
    <property type="component" value="Chromosome 7"/>
</dbReference>
<organism evidence="1 2">
    <name type="scientific">Vigna mungo</name>
    <name type="common">Black gram</name>
    <name type="synonym">Phaseolus mungo</name>
    <dbReference type="NCBI Taxonomy" id="3915"/>
    <lineage>
        <taxon>Eukaryota</taxon>
        <taxon>Viridiplantae</taxon>
        <taxon>Streptophyta</taxon>
        <taxon>Embryophyta</taxon>
        <taxon>Tracheophyta</taxon>
        <taxon>Spermatophyta</taxon>
        <taxon>Magnoliopsida</taxon>
        <taxon>eudicotyledons</taxon>
        <taxon>Gunneridae</taxon>
        <taxon>Pentapetalae</taxon>
        <taxon>rosids</taxon>
        <taxon>fabids</taxon>
        <taxon>Fabales</taxon>
        <taxon>Fabaceae</taxon>
        <taxon>Papilionoideae</taxon>
        <taxon>50 kb inversion clade</taxon>
        <taxon>NPAAA clade</taxon>
        <taxon>indigoferoid/millettioid clade</taxon>
        <taxon>Phaseoleae</taxon>
        <taxon>Vigna</taxon>
    </lineage>
</organism>
<proteinExistence type="predicted"/>
<reference evidence="1 2" key="1">
    <citation type="journal article" date="2023" name="Life. Sci Alliance">
        <title>Evolutionary insights into 3D genome organization and epigenetic landscape of Vigna mungo.</title>
        <authorList>
            <person name="Junaid A."/>
            <person name="Singh B."/>
            <person name="Bhatia S."/>
        </authorList>
    </citation>
    <scope>NUCLEOTIDE SEQUENCE [LARGE SCALE GENOMIC DNA]</scope>
    <source>
        <strain evidence="1">Urdbean</strain>
    </source>
</reference>
<accession>A0AAQ3N4F2</accession>
<protein>
    <submittedName>
        <fullName evidence="1">Uncharacterized protein</fullName>
    </submittedName>
</protein>
<keyword evidence="2" id="KW-1185">Reference proteome</keyword>
<gene>
    <name evidence="1" type="ORF">V8G54_023096</name>
</gene>
<dbReference type="AlphaFoldDB" id="A0AAQ3N4F2"/>
<evidence type="ECO:0000313" key="2">
    <source>
        <dbReference type="Proteomes" id="UP001374535"/>
    </source>
</evidence>
<dbReference type="EMBL" id="CP144694">
    <property type="protein sequence ID" value="WVZ02290.1"/>
    <property type="molecule type" value="Genomic_DNA"/>
</dbReference>